<sequence length="164" mass="17954">MRGKGSPPPHRNRQCKGGWFSASNVPHFRVWVVLDKTLLKNQPWTIMQFSPLPPPIESWEHFASHTTELRESFTPGALKTFPGPVICGCGFGTSIPVVPLLINQAPTPVGARAVSGGKLRPGQLKRRAPVHMASGAEQGRAPRWLECLPVSYRPDQPSDPTASF</sequence>
<comment type="caution">
    <text evidence="1">The sequence shown here is derived from an EMBL/GenBank/DDBJ whole genome shotgun (WGS) entry which is preliminary data.</text>
</comment>
<name>A0A4D9ETY1_9SAUR</name>
<reference evidence="1 2" key="1">
    <citation type="submission" date="2019-04" db="EMBL/GenBank/DDBJ databases">
        <title>Draft genome of the big-headed turtle Platysternon megacephalum.</title>
        <authorList>
            <person name="Gong S."/>
        </authorList>
    </citation>
    <scope>NUCLEOTIDE SEQUENCE [LARGE SCALE GENOMIC DNA]</scope>
    <source>
        <strain evidence="1">DO16091913</strain>
        <tissue evidence="1">Muscle</tissue>
    </source>
</reference>
<proteinExistence type="predicted"/>
<dbReference type="Proteomes" id="UP000297703">
    <property type="component" value="Unassembled WGS sequence"/>
</dbReference>
<evidence type="ECO:0000313" key="2">
    <source>
        <dbReference type="Proteomes" id="UP000297703"/>
    </source>
</evidence>
<dbReference type="AlphaFoldDB" id="A0A4D9ETY1"/>
<protein>
    <submittedName>
        <fullName evidence="1">Tetratricopeptide repeat protein 4</fullName>
    </submittedName>
</protein>
<gene>
    <name evidence="1" type="ORF">DR999_PMT06094</name>
</gene>
<organism evidence="1 2">
    <name type="scientific">Platysternon megacephalum</name>
    <name type="common">big-headed turtle</name>
    <dbReference type="NCBI Taxonomy" id="55544"/>
    <lineage>
        <taxon>Eukaryota</taxon>
        <taxon>Metazoa</taxon>
        <taxon>Chordata</taxon>
        <taxon>Craniata</taxon>
        <taxon>Vertebrata</taxon>
        <taxon>Euteleostomi</taxon>
        <taxon>Archelosauria</taxon>
        <taxon>Testudinata</taxon>
        <taxon>Testudines</taxon>
        <taxon>Cryptodira</taxon>
        <taxon>Durocryptodira</taxon>
        <taxon>Testudinoidea</taxon>
        <taxon>Platysternidae</taxon>
        <taxon>Platysternon</taxon>
    </lineage>
</organism>
<accession>A0A4D9ETY1</accession>
<keyword evidence="2" id="KW-1185">Reference proteome</keyword>
<dbReference type="EMBL" id="QXTE01000039">
    <property type="protein sequence ID" value="TFK10688.1"/>
    <property type="molecule type" value="Genomic_DNA"/>
</dbReference>
<reference evidence="1 2" key="2">
    <citation type="submission" date="2019-04" db="EMBL/GenBank/DDBJ databases">
        <title>The genome sequence of big-headed turtle.</title>
        <authorList>
            <person name="Gong S."/>
        </authorList>
    </citation>
    <scope>NUCLEOTIDE SEQUENCE [LARGE SCALE GENOMIC DNA]</scope>
    <source>
        <strain evidence="1">DO16091913</strain>
        <tissue evidence="1">Muscle</tissue>
    </source>
</reference>
<evidence type="ECO:0000313" key="1">
    <source>
        <dbReference type="EMBL" id="TFK10688.1"/>
    </source>
</evidence>